<gene>
    <name evidence="1" type="ORF">CLTHE_11760</name>
</gene>
<organism evidence="1 2">
    <name type="scientific">Clostridium thermobutyricum DSM 4928</name>
    <dbReference type="NCBI Taxonomy" id="1121339"/>
    <lineage>
        <taxon>Bacteria</taxon>
        <taxon>Bacillati</taxon>
        <taxon>Bacillota</taxon>
        <taxon>Clostridia</taxon>
        <taxon>Eubacteriales</taxon>
        <taxon>Clostridiaceae</taxon>
        <taxon>Clostridium</taxon>
    </lineage>
</organism>
<accession>A0A1V4SWF6</accession>
<name>A0A1V4SWF6_9CLOT</name>
<dbReference type="EMBL" id="LTAY01000031">
    <property type="protein sequence ID" value="OPX48497.1"/>
    <property type="molecule type" value="Genomic_DNA"/>
</dbReference>
<sequence length="117" mass="13681">MNLNLIQSEIAKLIPESFDRIDENFNFKENKLAIQIEIGESIQDKLYCNDIGLKIIVTGPTENKMAINNKAINIDETINNYIFSNKEARVFRENVWLQSIYDNDKYNVVLLYTIRAY</sequence>
<dbReference type="AlphaFoldDB" id="A0A1V4SWF6"/>
<evidence type="ECO:0000313" key="2">
    <source>
        <dbReference type="Proteomes" id="UP000191448"/>
    </source>
</evidence>
<protein>
    <submittedName>
        <fullName evidence="1">Uncharacterized protein</fullName>
    </submittedName>
</protein>
<comment type="caution">
    <text evidence="1">The sequence shown here is derived from an EMBL/GenBank/DDBJ whole genome shotgun (WGS) entry which is preliminary data.</text>
</comment>
<dbReference type="Proteomes" id="UP000191448">
    <property type="component" value="Unassembled WGS sequence"/>
</dbReference>
<evidence type="ECO:0000313" key="1">
    <source>
        <dbReference type="EMBL" id="OPX48497.1"/>
    </source>
</evidence>
<reference evidence="1 2" key="1">
    <citation type="submission" date="2016-02" db="EMBL/GenBank/DDBJ databases">
        <title>Genome sequence of Clostridium thermobutyricum DSM 4928.</title>
        <authorList>
            <person name="Poehlein A."/>
            <person name="Daniel R."/>
        </authorList>
    </citation>
    <scope>NUCLEOTIDE SEQUENCE [LARGE SCALE GENOMIC DNA]</scope>
    <source>
        <strain evidence="1 2">DSM 4928</strain>
    </source>
</reference>
<dbReference type="RefSeq" id="WP_080022431.1">
    <property type="nucleotide sequence ID" value="NZ_LTAY01000031.1"/>
</dbReference>
<proteinExistence type="predicted"/>